<gene>
    <name evidence="1" type="ORF">EVEC_LOCUS904</name>
</gene>
<reference evidence="3" key="1">
    <citation type="submission" date="2017-02" db="UniProtKB">
        <authorList>
            <consortium name="WormBaseParasite"/>
        </authorList>
    </citation>
    <scope>IDENTIFICATION</scope>
</reference>
<organism evidence="3">
    <name type="scientific">Enterobius vermicularis</name>
    <name type="common">Human pinworm</name>
    <dbReference type="NCBI Taxonomy" id="51028"/>
    <lineage>
        <taxon>Eukaryota</taxon>
        <taxon>Metazoa</taxon>
        <taxon>Ecdysozoa</taxon>
        <taxon>Nematoda</taxon>
        <taxon>Chromadorea</taxon>
        <taxon>Rhabditida</taxon>
        <taxon>Spirurina</taxon>
        <taxon>Oxyuridomorpha</taxon>
        <taxon>Oxyuroidea</taxon>
        <taxon>Oxyuridae</taxon>
        <taxon>Enterobius</taxon>
    </lineage>
</organism>
<keyword evidence="2" id="KW-1185">Reference proteome</keyword>
<name>A0A0N4UUV9_ENTVE</name>
<evidence type="ECO:0000313" key="1">
    <source>
        <dbReference type="EMBL" id="VDD85761.1"/>
    </source>
</evidence>
<protein>
    <submittedName>
        <fullName evidence="1 3">Uncharacterized protein</fullName>
    </submittedName>
</protein>
<evidence type="ECO:0000313" key="2">
    <source>
        <dbReference type="Proteomes" id="UP000274131"/>
    </source>
</evidence>
<accession>A0A0N4UUV9</accession>
<reference evidence="1 2" key="2">
    <citation type="submission" date="2018-10" db="EMBL/GenBank/DDBJ databases">
        <authorList>
            <consortium name="Pathogen Informatics"/>
        </authorList>
    </citation>
    <scope>NUCLEOTIDE SEQUENCE [LARGE SCALE GENOMIC DNA]</scope>
</reference>
<dbReference type="Proteomes" id="UP000274131">
    <property type="component" value="Unassembled WGS sequence"/>
</dbReference>
<proteinExistence type="predicted"/>
<sequence>MLKRSNEQLVNLMNSGKLQDGSSEVFYLFFRCFSSVVA</sequence>
<dbReference type="AlphaFoldDB" id="A0A0N4UUV9"/>
<dbReference type="WBParaSite" id="EVEC_0000119601-mRNA-1">
    <property type="protein sequence ID" value="EVEC_0000119601-mRNA-1"/>
    <property type="gene ID" value="EVEC_0000119601"/>
</dbReference>
<dbReference type="EMBL" id="UXUI01007148">
    <property type="protein sequence ID" value="VDD85761.1"/>
    <property type="molecule type" value="Genomic_DNA"/>
</dbReference>
<evidence type="ECO:0000313" key="3">
    <source>
        <dbReference type="WBParaSite" id="EVEC_0000119601-mRNA-1"/>
    </source>
</evidence>